<dbReference type="SUPFAM" id="SSF141868">
    <property type="entry name" value="EAL domain-like"/>
    <property type="match status" value="1"/>
</dbReference>
<dbReference type="PANTHER" id="PTHR33121">
    <property type="entry name" value="CYCLIC DI-GMP PHOSPHODIESTERASE PDEF"/>
    <property type="match status" value="1"/>
</dbReference>
<dbReference type="EC" id="3.1.4.52" evidence="1"/>
<dbReference type="InterPro" id="IPR000160">
    <property type="entry name" value="GGDEF_dom"/>
</dbReference>
<accession>A0A1M4W775</accession>
<evidence type="ECO:0000313" key="7">
    <source>
        <dbReference type="Proteomes" id="UP000242857"/>
    </source>
</evidence>
<gene>
    <name evidence="6" type="ORF">SAMN02745204_01107</name>
</gene>
<sequence length="710" mass="77635">MLRPTFRHVLGSVLLVLAVPLLLWQQQPANQWVLPQSSFLALHSLLETVAVAVAMLVFVTGATVAGIQRSSRAMELGGAFLAVAVLDLLHLLAYAGMPDLLGPNSPQKTILLWLLARYFSALGLLAFVGLAERPAPARTWRMAWFLCVLALALALAWWPLTTPERIAAMYQPGLGLTTLKIGLEWGVCGLFLLAALVLVLRWRTLTGAEPGSLLLALLLMAASELFFTLYREILSLPNLLGHAYKVAAYYYLYRAIHVEALRRPFERMQYLLTHDVLTGLPNRSAALEWLQAQLGQGSQPQRPGAVLLLDLDHLQTVNDTLGHAQGDRLLTAVAARLRAALPPSAYLARLSGDEFLVQLPETTLAQAQQVAQTLQAALAREFELGEDRIGINASIGVVSYAQQARTVSTVLSQADLALKQAKQAGRGSVAAFDDALEQAFRRTARLEAGLRVAIERGELALHYQPKWDIGTGRLSGWEALLRWQSAELGSVRPDEFIPVAERTGLILSIGDWVLREACRQLRQWRDEGLPTGTMAVNLSARQFRQRDVAEEVSRALRDNGLKPQDLELEITESALMDDLPAAAVALTDLQRLGVRIAIDDFGTGYSSLAYLKKLPLNCLKIDRTFVTDMTASEDGAAIVATIIVLAHGMGLKVVAEGVETQEQFVQLREAGCDQAQGYLFFKPLAAPECRDLLRACKRLAEQGTASASQS</sequence>
<dbReference type="OrthoDB" id="5963948at2"/>
<feature type="transmembrane region" description="Helical" evidence="3">
    <location>
        <begin position="109"/>
        <end position="131"/>
    </location>
</feature>
<dbReference type="SMART" id="SM00052">
    <property type="entry name" value="EAL"/>
    <property type="match status" value="1"/>
</dbReference>
<organism evidence="6 7">
    <name type="scientific">Thermomonas hydrothermalis</name>
    <dbReference type="NCBI Taxonomy" id="213588"/>
    <lineage>
        <taxon>Bacteria</taxon>
        <taxon>Pseudomonadati</taxon>
        <taxon>Pseudomonadota</taxon>
        <taxon>Gammaproteobacteria</taxon>
        <taxon>Lysobacterales</taxon>
        <taxon>Lysobacteraceae</taxon>
        <taxon>Thermomonas</taxon>
    </lineage>
</organism>
<keyword evidence="2" id="KW-0973">c-di-GMP</keyword>
<dbReference type="NCBIfam" id="TIGR00254">
    <property type="entry name" value="GGDEF"/>
    <property type="match status" value="1"/>
</dbReference>
<evidence type="ECO:0000256" key="1">
    <source>
        <dbReference type="ARBA" id="ARBA00012282"/>
    </source>
</evidence>
<feature type="domain" description="GGDEF" evidence="5">
    <location>
        <begin position="302"/>
        <end position="434"/>
    </location>
</feature>
<reference evidence="7" key="1">
    <citation type="submission" date="2016-11" db="EMBL/GenBank/DDBJ databases">
        <authorList>
            <person name="Varghese N."/>
            <person name="Submissions S."/>
        </authorList>
    </citation>
    <scope>NUCLEOTIDE SEQUENCE [LARGE SCALE GENOMIC DNA]</scope>
    <source>
        <strain evidence="7">DSM 14834</strain>
    </source>
</reference>
<evidence type="ECO:0000313" key="6">
    <source>
        <dbReference type="EMBL" id="SHE76953.1"/>
    </source>
</evidence>
<proteinExistence type="predicted"/>
<dbReference type="Pfam" id="PF00990">
    <property type="entry name" value="GGDEF"/>
    <property type="match status" value="1"/>
</dbReference>
<feature type="transmembrane region" description="Helical" evidence="3">
    <location>
        <begin position="143"/>
        <end position="161"/>
    </location>
</feature>
<dbReference type="PROSITE" id="PS50887">
    <property type="entry name" value="GGDEF"/>
    <property type="match status" value="1"/>
</dbReference>
<dbReference type="Gene3D" id="3.20.20.450">
    <property type="entry name" value="EAL domain"/>
    <property type="match status" value="1"/>
</dbReference>
<keyword evidence="3" id="KW-0472">Membrane</keyword>
<dbReference type="PANTHER" id="PTHR33121:SF70">
    <property type="entry name" value="SIGNALING PROTEIN YKOW"/>
    <property type="match status" value="1"/>
</dbReference>
<evidence type="ECO:0000259" key="4">
    <source>
        <dbReference type="PROSITE" id="PS50883"/>
    </source>
</evidence>
<feature type="transmembrane region" description="Helical" evidence="3">
    <location>
        <begin position="181"/>
        <end position="200"/>
    </location>
</feature>
<dbReference type="InterPro" id="IPR033425">
    <property type="entry name" value="MASE3"/>
</dbReference>
<dbReference type="Pfam" id="PF00563">
    <property type="entry name" value="EAL"/>
    <property type="match status" value="1"/>
</dbReference>
<evidence type="ECO:0000256" key="3">
    <source>
        <dbReference type="SAM" id="Phobius"/>
    </source>
</evidence>
<dbReference type="GO" id="GO:0071111">
    <property type="term" value="F:cyclic-guanylate-specific phosphodiesterase activity"/>
    <property type="evidence" value="ECO:0007669"/>
    <property type="project" value="UniProtKB-EC"/>
</dbReference>
<dbReference type="InterPro" id="IPR035919">
    <property type="entry name" value="EAL_sf"/>
</dbReference>
<protein>
    <recommendedName>
        <fullName evidence="1">cyclic-guanylate-specific phosphodiesterase</fullName>
        <ecNumber evidence="1">3.1.4.52</ecNumber>
    </recommendedName>
</protein>
<dbReference type="InterPro" id="IPR001633">
    <property type="entry name" value="EAL_dom"/>
</dbReference>
<dbReference type="Pfam" id="PF17159">
    <property type="entry name" value="MASE3"/>
    <property type="match status" value="1"/>
</dbReference>
<dbReference type="Gene3D" id="3.30.70.270">
    <property type="match status" value="1"/>
</dbReference>
<keyword evidence="3" id="KW-0812">Transmembrane</keyword>
<dbReference type="EMBL" id="FQUK01000014">
    <property type="protein sequence ID" value="SHE76953.1"/>
    <property type="molecule type" value="Genomic_DNA"/>
</dbReference>
<evidence type="ECO:0000259" key="5">
    <source>
        <dbReference type="PROSITE" id="PS50887"/>
    </source>
</evidence>
<dbReference type="InterPro" id="IPR050706">
    <property type="entry name" value="Cyclic-di-GMP_PDE-like"/>
</dbReference>
<keyword evidence="7" id="KW-1185">Reference proteome</keyword>
<dbReference type="PROSITE" id="PS50883">
    <property type="entry name" value="EAL"/>
    <property type="match status" value="1"/>
</dbReference>
<dbReference type="AlphaFoldDB" id="A0A1M4W775"/>
<dbReference type="RefSeq" id="WP_072755620.1">
    <property type="nucleotide sequence ID" value="NZ_FQUK01000014.1"/>
</dbReference>
<feature type="transmembrane region" description="Helical" evidence="3">
    <location>
        <begin position="76"/>
        <end position="97"/>
    </location>
</feature>
<dbReference type="CDD" id="cd01949">
    <property type="entry name" value="GGDEF"/>
    <property type="match status" value="1"/>
</dbReference>
<feature type="transmembrane region" description="Helical" evidence="3">
    <location>
        <begin position="212"/>
        <end position="230"/>
    </location>
</feature>
<keyword evidence="3" id="KW-1133">Transmembrane helix</keyword>
<dbReference type="CDD" id="cd01948">
    <property type="entry name" value="EAL"/>
    <property type="match status" value="1"/>
</dbReference>
<dbReference type="Proteomes" id="UP000242857">
    <property type="component" value="Unassembled WGS sequence"/>
</dbReference>
<dbReference type="FunFam" id="3.20.20.450:FF:000001">
    <property type="entry name" value="Cyclic di-GMP phosphodiesterase yahA"/>
    <property type="match status" value="1"/>
</dbReference>
<dbReference type="InterPro" id="IPR043128">
    <property type="entry name" value="Rev_trsase/Diguanyl_cyclase"/>
</dbReference>
<name>A0A1M4W775_9GAMM</name>
<feature type="domain" description="EAL" evidence="4">
    <location>
        <begin position="443"/>
        <end position="697"/>
    </location>
</feature>
<evidence type="ECO:0000256" key="2">
    <source>
        <dbReference type="ARBA" id="ARBA00022636"/>
    </source>
</evidence>
<dbReference type="SMART" id="SM00267">
    <property type="entry name" value="GGDEF"/>
    <property type="match status" value="1"/>
</dbReference>
<dbReference type="SUPFAM" id="SSF55073">
    <property type="entry name" value="Nucleotide cyclase"/>
    <property type="match status" value="1"/>
</dbReference>
<dbReference type="STRING" id="213588.SAMN02745204_01107"/>
<dbReference type="InterPro" id="IPR029787">
    <property type="entry name" value="Nucleotide_cyclase"/>
</dbReference>
<feature type="transmembrane region" description="Helical" evidence="3">
    <location>
        <begin position="41"/>
        <end position="64"/>
    </location>
</feature>